<evidence type="ECO:0000256" key="18">
    <source>
        <dbReference type="PIRSR" id="PIRSR633865-1"/>
    </source>
</evidence>
<dbReference type="SMART" id="SM00726">
    <property type="entry name" value="UIM"/>
    <property type="match status" value="2"/>
</dbReference>
<keyword evidence="12" id="KW-0804">Transcription</keyword>
<keyword evidence="10" id="KW-0788">Thiol protease</keyword>
<comment type="subunit">
    <text evidence="15">Forms a complex composed of deubiquitinating enzyme atx-3, adapter ubxn-5 and cdc-48.1. Forms a complex composed of deubiquitinating enzyme atx-3, E4 ubiquitin-protein ligase ufd-2 and cdc-48.1. Interacts (via RRDR motif) with cdc-48.1 (via N-terminus) and cdc-48.2 (via N-terminus); the interaction with cdc-48.1 is not required for atx-3 enzymatic activity. Interacts (via C-terminus) with ubxn-5. May interact with ned-8.</text>
</comment>
<dbReference type="CDD" id="cd01767">
    <property type="entry name" value="UBX"/>
    <property type="match status" value="1"/>
</dbReference>
<evidence type="ECO:0000256" key="2">
    <source>
        <dbReference type="ARBA" id="ARBA00004123"/>
    </source>
</evidence>
<comment type="catalytic activity">
    <reaction evidence="1">
        <text>Thiol-dependent hydrolysis of ester, thioester, amide, peptide and isopeptide bonds formed by the C-terminal Gly of ubiquitin (a 76-residue protein attached to proteins as an intracellular targeting signal).</text>
        <dbReference type="EC" id="3.4.19.12"/>
    </reaction>
</comment>
<keyword evidence="13" id="KW-0539">Nucleus</keyword>
<dbReference type="Gene3D" id="3.10.20.90">
    <property type="entry name" value="Phosphatidylinositol 3-kinase Catalytic Subunit, Chain A, domain 1"/>
    <property type="match status" value="1"/>
</dbReference>
<dbReference type="PANTHER" id="PTHR14159:SF0">
    <property type="entry name" value="ATAXIN-3-RELATED"/>
    <property type="match status" value="1"/>
</dbReference>
<feature type="compositionally biased region" description="Basic and acidic residues" evidence="20">
    <location>
        <begin position="179"/>
        <end position="192"/>
    </location>
</feature>
<comment type="subcellular location">
    <subcellularLocation>
        <location evidence="3">Cytoplasm</location>
    </subcellularLocation>
    <subcellularLocation>
        <location evidence="2">Nucleus</location>
    </subcellularLocation>
</comment>
<dbReference type="Proteomes" id="UP001054857">
    <property type="component" value="Unassembled WGS sequence"/>
</dbReference>
<dbReference type="GO" id="GO:0006508">
    <property type="term" value="P:proteolysis"/>
    <property type="evidence" value="ECO:0007669"/>
    <property type="project" value="UniProtKB-KW"/>
</dbReference>
<feature type="active site" evidence="19">
    <location>
        <position position="12"/>
    </location>
</feature>
<gene>
    <name evidence="23" type="ORF">Agub_g10709</name>
</gene>
<evidence type="ECO:0000256" key="16">
    <source>
        <dbReference type="ARBA" id="ARBA00069055"/>
    </source>
</evidence>
<accession>A0AAD3DZS7</accession>
<feature type="active site" evidence="18 19">
    <location>
        <position position="124"/>
    </location>
</feature>
<dbReference type="FunFam" id="1.10.287.10:FF:000018">
    <property type="entry name" value="Ataxin-3 homolog"/>
    <property type="match status" value="1"/>
</dbReference>
<dbReference type="InterPro" id="IPR029071">
    <property type="entry name" value="Ubiquitin-like_domsf"/>
</dbReference>
<feature type="domain" description="UBX" evidence="21">
    <location>
        <begin position="382"/>
        <end position="459"/>
    </location>
</feature>
<evidence type="ECO:0000256" key="9">
    <source>
        <dbReference type="ARBA" id="ARBA00022801"/>
    </source>
</evidence>
<evidence type="ECO:0000256" key="14">
    <source>
        <dbReference type="ARBA" id="ARBA00060106"/>
    </source>
</evidence>
<dbReference type="EC" id="3.4.19.12" evidence="4"/>
<dbReference type="SMART" id="SM01246">
    <property type="entry name" value="Josephin"/>
    <property type="match status" value="1"/>
</dbReference>
<feature type="compositionally biased region" description="Low complexity" evidence="20">
    <location>
        <begin position="279"/>
        <end position="305"/>
    </location>
</feature>
<evidence type="ECO:0000256" key="1">
    <source>
        <dbReference type="ARBA" id="ARBA00000707"/>
    </source>
</evidence>
<name>A0AAD3DZS7_9CHLO</name>
<evidence type="ECO:0000313" key="23">
    <source>
        <dbReference type="EMBL" id="GFR48751.1"/>
    </source>
</evidence>
<evidence type="ECO:0000256" key="19">
    <source>
        <dbReference type="PROSITE-ProRule" id="PRU00331"/>
    </source>
</evidence>
<evidence type="ECO:0000256" key="8">
    <source>
        <dbReference type="ARBA" id="ARBA00022786"/>
    </source>
</evidence>
<organism evidence="23 24">
    <name type="scientific">Astrephomene gubernaculifera</name>
    <dbReference type="NCBI Taxonomy" id="47775"/>
    <lineage>
        <taxon>Eukaryota</taxon>
        <taxon>Viridiplantae</taxon>
        <taxon>Chlorophyta</taxon>
        <taxon>core chlorophytes</taxon>
        <taxon>Chlorophyceae</taxon>
        <taxon>CS clade</taxon>
        <taxon>Chlamydomonadales</taxon>
        <taxon>Astrephomenaceae</taxon>
        <taxon>Astrephomene</taxon>
    </lineage>
</organism>
<keyword evidence="6" id="KW-0645">Protease</keyword>
<keyword evidence="9 19" id="KW-0378">Hydrolase</keyword>
<dbReference type="PROSITE" id="PS50330">
    <property type="entry name" value="UIM"/>
    <property type="match status" value="1"/>
</dbReference>
<dbReference type="InterPro" id="IPR006155">
    <property type="entry name" value="Josephin"/>
</dbReference>
<dbReference type="GO" id="GO:0016579">
    <property type="term" value="P:protein deubiquitination"/>
    <property type="evidence" value="ECO:0007669"/>
    <property type="project" value="InterPro"/>
</dbReference>
<feature type="domain" description="Josephin" evidence="22">
    <location>
        <begin position="1"/>
        <end position="170"/>
    </location>
</feature>
<dbReference type="InterPro" id="IPR003903">
    <property type="entry name" value="UIM_dom"/>
</dbReference>
<reference evidence="23 24" key="1">
    <citation type="journal article" date="2021" name="Sci. Rep.">
        <title>Genome sequencing of the multicellular alga Astrephomene provides insights into convergent evolution of germ-soma differentiation.</title>
        <authorList>
            <person name="Yamashita S."/>
            <person name="Yamamoto K."/>
            <person name="Matsuzaki R."/>
            <person name="Suzuki S."/>
            <person name="Yamaguchi H."/>
            <person name="Hirooka S."/>
            <person name="Minakuchi Y."/>
            <person name="Miyagishima S."/>
            <person name="Kawachi M."/>
            <person name="Toyoda A."/>
            <person name="Nozaki H."/>
        </authorList>
    </citation>
    <scope>NUCLEOTIDE SEQUENCE [LARGE SCALE GENOMIC DNA]</scope>
    <source>
        <strain evidence="23 24">NIES-4017</strain>
    </source>
</reference>
<dbReference type="Pfam" id="PF02099">
    <property type="entry name" value="Josephin"/>
    <property type="match status" value="1"/>
</dbReference>
<keyword evidence="24" id="KW-1185">Reference proteome</keyword>
<dbReference type="AlphaFoldDB" id="A0AAD3DZS7"/>
<feature type="active site" description="Nucleophile" evidence="18">
    <location>
        <position position="12"/>
    </location>
</feature>
<evidence type="ECO:0000259" key="22">
    <source>
        <dbReference type="PROSITE" id="PS50957"/>
    </source>
</evidence>
<feature type="compositionally biased region" description="Acidic residues" evidence="20">
    <location>
        <begin position="250"/>
        <end position="260"/>
    </location>
</feature>
<dbReference type="PROSITE" id="PS50033">
    <property type="entry name" value="UBX"/>
    <property type="match status" value="1"/>
</dbReference>
<dbReference type="Gene3D" id="1.10.287.10">
    <property type="entry name" value="S15/NS1, RNA-binding"/>
    <property type="match status" value="1"/>
</dbReference>
<feature type="active site" evidence="19">
    <location>
        <position position="108"/>
    </location>
</feature>
<evidence type="ECO:0000256" key="10">
    <source>
        <dbReference type="ARBA" id="ARBA00022807"/>
    </source>
</evidence>
<feature type="active site" description="Proton acceptor" evidence="18">
    <location>
        <position position="108"/>
    </location>
</feature>
<evidence type="ECO:0000256" key="7">
    <source>
        <dbReference type="ARBA" id="ARBA00022737"/>
    </source>
</evidence>
<feature type="region of interest" description="Disordered" evidence="20">
    <location>
        <begin position="169"/>
        <end position="195"/>
    </location>
</feature>
<keyword evidence="8" id="KW-0833">Ubl conjugation pathway</keyword>
<dbReference type="InterPro" id="IPR001012">
    <property type="entry name" value="UBX_dom"/>
</dbReference>
<comment type="caution">
    <text evidence="23">The sequence shown here is derived from an EMBL/GenBank/DDBJ whole genome shotgun (WGS) entry which is preliminary data.</text>
</comment>
<evidence type="ECO:0000256" key="17">
    <source>
        <dbReference type="ARBA" id="ARBA00082365"/>
    </source>
</evidence>
<dbReference type="GO" id="GO:0004843">
    <property type="term" value="F:cysteine-type deubiquitinase activity"/>
    <property type="evidence" value="ECO:0007669"/>
    <property type="project" value="UniProtKB-EC"/>
</dbReference>
<sequence>MLYHEKQVAALCGVHCLNTLLQGPYFSEIDLAQIAQGLDELERALVGEGALEEASGNVAMDGMFSIQVLSRALETWSLQVISLESEEARAFKAAPTTAEAFICNLQEHWFTLRRVAGGDWWNFNSLFPAPQPLSTFYLQAFLDSLTGEGWTIFVVAGKLPAALPGSLDAPPSAGGRWWSPEEARAATDEAERARKRGRVAHALEGALARAEQQGGRMTLRSRGEPAGGGGGAAAGTSHDRRPIGLAGSDSEGDGDDDDADLAAAIAASLQHHQHHKQQDAAQAPNDSVVSQQQVSQQQPQGAWQQLPGGMEYEEGGFEDDPELAAAIAASLADAAGGPAAAQVGSGSGGEGAGREKQQEGNPAAAGGVSEPTAVQLDPEPEEGEGVIEVAFRLPSGSRTARRFRLSSPSGQLFAFLAPQLGTAPTGLALSTTFPKKELPCSPETSLAELGLTHRTLLVAEIKK</sequence>
<dbReference type="GO" id="GO:0005737">
    <property type="term" value="C:cytoplasm"/>
    <property type="evidence" value="ECO:0007669"/>
    <property type="project" value="UniProtKB-SubCell"/>
</dbReference>
<feature type="region of interest" description="Disordered" evidence="20">
    <location>
        <begin position="208"/>
        <end position="316"/>
    </location>
</feature>
<dbReference type="SUPFAM" id="SSF54236">
    <property type="entry name" value="Ubiquitin-like"/>
    <property type="match status" value="1"/>
</dbReference>
<evidence type="ECO:0000259" key="21">
    <source>
        <dbReference type="PROSITE" id="PS50033"/>
    </source>
</evidence>
<dbReference type="SMART" id="SM00166">
    <property type="entry name" value="UBX"/>
    <property type="match status" value="1"/>
</dbReference>
<feature type="compositionally biased region" description="Low complexity" evidence="20">
    <location>
        <begin position="261"/>
        <end position="270"/>
    </location>
</feature>
<dbReference type="InterPro" id="IPR033865">
    <property type="entry name" value="Ataxin-3"/>
</dbReference>
<evidence type="ECO:0000256" key="11">
    <source>
        <dbReference type="ARBA" id="ARBA00023015"/>
    </source>
</evidence>
<proteinExistence type="predicted"/>
<dbReference type="PROSITE" id="PS50957">
    <property type="entry name" value="JOSEPHIN"/>
    <property type="match status" value="1"/>
</dbReference>
<dbReference type="PRINTS" id="PR01233">
    <property type="entry name" value="JOSEPHIN"/>
</dbReference>
<dbReference type="Gene3D" id="3.90.70.40">
    <property type="match status" value="1"/>
</dbReference>
<protein>
    <recommendedName>
        <fullName evidence="16">Ataxin-3 homolog</fullName>
        <ecNumber evidence="4">3.4.19.12</ecNumber>
    </recommendedName>
    <alternativeName>
        <fullName evidence="17">Machado-Joseph disease-like protein</fullName>
    </alternativeName>
</protein>
<keyword evidence="5" id="KW-0963">Cytoplasm</keyword>
<evidence type="ECO:0000256" key="4">
    <source>
        <dbReference type="ARBA" id="ARBA00012759"/>
    </source>
</evidence>
<evidence type="ECO:0000313" key="24">
    <source>
        <dbReference type="Proteomes" id="UP001054857"/>
    </source>
</evidence>
<evidence type="ECO:0000256" key="20">
    <source>
        <dbReference type="SAM" id="MobiDB-lite"/>
    </source>
</evidence>
<evidence type="ECO:0000256" key="13">
    <source>
        <dbReference type="ARBA" id="ARBA00023242"/>
    </source>
</evidence>
<keyword evidence="11" id="KW-0805">Transcription regulation</keyword>
<evidence type="ECO:0000256" key="12">
    <source>
        <dbReference type="ARBA" id="ARBA00023163"/>
    </source>
</evidence>
<dbReference type="GO" id="GO:0005634">
    <property type="term" value="C:nucleus"/>
    <property type="evidence" value="ECO:0007669"/>
    <property type="project" value="UniProtKB-SubCell"/>
</dbReference>
<dbReference type="PANTHER" id="PTHR14159">
    <property type="entry name" value="ATAXIN-3-RELATED"/>
    <property type="match status" value="1"/>
</dbReference>
<evidence type="ECO:0000256" key="6">
    <source>
        <dbReference type="ARBA" id="ARBA00022670"/>
    </source>
</evidence>
<dbReference type="EMBL" id="BMAR01000025">
    <property type="protein sequence ID" value="GFR48751.1"/>
    <property type="molecule type" value="Genomic_DNA"/>
</dbReference>
<dbReference type="Pfam" id="PF00789">
    <property type="entry name" value="UBX"/>
    <property type="match status" value="1"/>
</dbReference>
<dbReference type="Gene3D" id="6.10.140.100">
    <property type="match status" value="1"/>
</dbReference>
<evidence type="ECO:0000256" key="15">
    <source>
        <dbReference type="ARBA" id="ARBA00063584"/>
    </source>
</evidence>
<keyword evidence="7" id="KW-0677">Repeat</keyword>
<evidence type="ECO:0000256" key="3">
    <source>
        <dbReference type="ARBA" id="ARBA00004496"/>
    </source>
</evidence>
<comment type="function">
    <text evidence="14">Acts as a chain editing deubiquitinating enzyme that binds and cleaves 'Lys-48'-linked polyubiquitin chains, with a preference for chains containing four or more ubiquitin molecules thereby modulating protein degradation by the ubiquitin-proteasome pathway. Probably by regulating the IGF-1-insulin-like pathway, regulates lifespan. Regulates germline DNA double-strand-break repair and apoptosis in response to DNA damage by recruiting E4 ubiquitin-protein ligase ufd-2 to DNA repair foci. Interacts with key regulators of transcription and represses transcription. Acts as a histone-binding protein that regulates transcription.</text>
</comment>
<evidence type="ECO:0000256" key="5">
    <source>
        <dbReference type="ARBA" id="ARBA00022490"/>
    </source>
</evidence>
<feature type="region of interest" description="Disordered" evidence="20">
    <location>
        <begin position="338"/>
        <end position="380"/>
    </location>
</feature>